<keyword evidence="7" id="KW-1133">Transmembrane helix</keyword>
<evidence type="ECO:0000256" key="5">
    <source>
        <dbReference type="ARBA" id="ARBA00022692"/>
    </source>
</evidence>
<protein>
    <submittedName>
        <fullName evidence="10">Uncharacterized protein</fullName>
    </submittedName>
</protein>
<dbReference type="Proteomes" id="UP001497457">
    <property type="component" value="Chromosome 12b"/>
</dbReference>
<dbReference type="EMBL" id="OZ075122">
    <property type="protein sequence ID" value="CAL4907972.1"/>
    <property type="molecule type" value="Genomic_DNA"/>
</dbReference>
<evidence type="ECO:0000313" key="11">
    <source>
        <dbReference type="Proteomes" id="UP001497457"/>
    </source>
</evidence>
<dbReference type="Pfam" id="PF11891">
    <property type="entry name" value="RETICULATA-like"/>
    <property type="match status" value="1"/>
</dbReference>
<evidence type="ECO:0000256" key="2">
    <source>
        <dbReference type="ARBA" id="ARBA00010793"/>
    </source>
</evidence>
<reference evidence="10" key="1">
    <citation type="submission" date="2024-10" db="EMBL/GenBank/DDBJ databases">
        <authorList>
            <person name="Ryan C."/>
        </authorList>
    </citation>
    <scope>NUCLEOTIDE SEQUENCE [LARGE SCALE GENOMIC DNA]</scope>
</reference>
<evidence type="ECO:0000313" key="10">
    <source>
        <dbReference type="EMBL" id="CAL4907972.1"/>
    </source>
</evidence>
<evidence type="ECO:0000256" key="3">
    <source>
        <dbReference type="ARBA" id="ARBA00022528"/>
    </source>
</evidence>
<evidence type="ECO:0000256" key="6">
    <source>
        <dbReference type="ARBA" id="ARBA00022946"/>
    </source>
</evidence>
<evidence type="ECO:0000256" key="7">
    <source>
        <dbReference type="ARBA" id="ARBA00022989"/>
    </source>
</evidence>
<keyword evidence="4" id="KW-0934">Plastid</keyword>
<dbReference type="GO" id="GO:0031969">
    <property type="term" value="C:chloroplast membrane"/>
    <property type="evidence" value="ECO:0007669"/>
    <property type="project" value="UniProtKB-SubCell"/>
</dbReference>
<name>A0ABC8WD78_9POAL</name>
<keyword evidence="11" id="KW-1185">Reference proteome</keyword>
<keyword evidence="6" id="KW-0809">Transit peptide</keyword>
<proteinExistence type="inferred from homology"/>
<evidence type="ECO:0000256" key="9">
    <source>
        <dbReference type="SAM" id="MobiDB-lite"/>
    </source>
</evidence>
<dbReference type="InterPro" id="IPR021825">
    <property type="entry name" value="RETICULATA-related"/>
</dbReference>
<evidence type="ECO:0000256" key="8">
    <source>
        <dbReference type="ARBA" id="ARBA00023136"/>
    </source>
</evidence>
<accession>A0ABC8WD78</accession>
<comment type="subcellular location">
    <subcellularLocation>
        <location evidence="1">Plastid</location>
        <location evidence="1">Chloroplast membrane</location>
        <topology evidence="1">Multi-pass membrane protein</topology>
    </subcellularLocation>
</comment>
<evidence type="ECO:0000256" key="4">
    <source>
        <dbReference type="ARBA" id="ARBA00022640"/>
    </source>
</evidence>
<keyword evidence="3" id="KW-0150">Chloroplast</keyword>
<sequence length="390" mass="41266">MAFPSPTSLSSSGYLAPIHLRLQPLPSVPPLHPTGLPFPRPLPFGLPSLRLVRPHLPPLPLASSGSGSIGGDGPDDDLPSGGGDGGGGDEGDGGSGDGAGDGDDASANRNEALFVLAQLGRKLESLPADLAAAVEGGRVNGEIVRRFVDLEASPVFKWLMQFGGFKERLLADDLFLTKVGIECGVGIFTKTAAEYEKRRENFFKEIDFVVCDVIMAIVADFMLVWLPAPTVSLRPPLAVNSGAISKFFYNCPDNAFQIALAGRSYSLLQRVGAIMRNGAKLFAVGTSASLIGTGATNALIKARQAVSKEAAGEAESIPILETSVAYGVYMAISSNLRYQVLAGVIEQRMLEPLLHRHKLALSAMCFAVRTGNTFLGSLLWVDYARLVGVQ</sequence>
<dbReference type="AlphaFoldDB" id="A0ABC8WD78"/>
<comment type="similarity">
    <text evidence="2">Belongs to the RETICULATA family.</text>
</comment>
<dbReference type="PANTHER" id="PTHR31620">
    <property type="entry name" value="PROTEIN RETICULATA-RELATED 2, CHLOROPLASTIC-RELATED"/>
    <property type="match status" value="1"/>
</dbReference>
<keyword evidence="8" id="KW-0472">Membrane</keyword>
<gene>
    <name evidence="10" type="ORF">URODEC1_LOCUS12794</name>
</gene>
<keyword evidence="5" id="KW-0812">Transmembrane</keyword>
<organism evidence="10 11">
    <name type="scientific">Urochloa decumbens</name>
    <dbReference type="NCBI Taxonomy" id="240449"/>
    <lineage>
        <taxon>Eukaryota</taxon>
        <taxon>Viridiplantae</taxon>
        <taxon>Streptophyta</taxon>
        <taxon>Embryophyta</taxon>
        <taxon>Tracheophyta</taxon>
        <taxon>Spermatophyta</taxon>
        <taxon>Magnoliopsida</taxon>
        <taxon>Liliopsida</taxon>
        <taxon>Poales</taxon>
        <taxon>Poaceae</taxon>
        <taxon>PACMAD clade</taxon>
        <taxon>Panicoideae</taxon>
        <taxon>Panicodae</taxon>
        <taxon>Paniceae</taxon>
        <taxon>Melinidinae</taxon>
        <taxon>Urochloa</taxon>
    </lineage>
</organism>
<dbReference type="PANTHER" id="PTHR31620:SF14">
    <property type="entry name" value="PROTEIN RETICULATA-RELATED 4, CHLOROPLASTIC"/>
    <property type="match status" value="1"/>
</dbReference>
<feature type="region of interest" description="Disordered" evidence="9">
    <location>
        <begin position="60"/>
        <end position="104"/>
    </location>
</feature>
<evidence type="ECO:0000256" key="1">
    <source>
        <dbReference type="ARBA" id="ARBA00004508"/>
    </source>
</evidence>